<organism evidence="1 2">
    <name type="scientific">Pleurodeles waltl</name>
    <name type="common">Iberian ribbed newt</name>
    <dbReference type="NCBI Taxonomy" id="8319"/>
    <lineage>
        <taxon>Eukaryota</taxon>
        <taxon>Metazoa</taxon>
        <taxon>Chordata</taxon>
        <taxon>Craniata</taxon>
        <taxon>Vertebrata</taxon>
        <taxon>Euteleostomi</taxon>
        <taxon>Amphibia</taxon>
        <taxon>Batrachia</taxon>
        <taxon>Caudata</taxon>
        <taxon>Salamandroidea</taxon>
        <taxon>Salamandridae</taxon>
        <taxon>Pleurodelinae</taxon>
        <taxon>Pleurodeles</taxon>
    </lineage>
</organism>
<keyword evidence="2" id="KW-1185">Reference proteome</keyword>
<comment type="caution">
    <text evidence="1">The sequence shown here is derived from an EMBL/GenBank/DDBJ whole genome shotgun (WGS) entry which is preliminary data.</text>
</comment>
<dbReference type="Proteomes" id="UP001066276">
    <property type="component" value="Chromosome 2_2"/>
</dbReference>
<reference evidence="1" key="1">
    <citation type="journal article" date="2022" name="bioRxiv">
        <title>Sequencing and chromosome-scale assembly of the giantPleurodeles waltlgenome.</title>
        <authorList>
            <person name="Brown T."/>
            <person name="Elewa A."/>
            <person name="Iarovenko S."/>
            <person name="Subramanian E."/>
            <person name="Araus A.J."/>
            <person name="Petzold A."/>
            <person name="Susuki M."/>
            <person name="Suzuki K.-i.T."/>
            <person name="Hayashi T."/>
            <person name="Toyoda A."/>
            <person name="Oliveira C."/>
            <person name="Osipova E."/>
            <person name="Leigh N.D."/>
            <person name="Simon A."/>
            <person name="Yun M.H."/>
        </authorList>
    </citation>
    <scope>NUCLEOTIDE SEQUENCE</scope>
    <source>
        <strain evidence="1">20211129_DDA</strain>
        <tissue evidence="1">Liver</tissue>
    </source>
</reference>
<sequence>MATAGGTPSIDCASAHSESARDSAMEHTLQEITAVGLRKERLDSNISALAAETKSIRLDIVSFQNRVTDSEQRITTVEGCLNVMPDGDQELLFLHSKCLNRGDACHWDGFLFAFKKKISQFKKFEEVTPGQSKDLLQVGKGVELTITGQMTENSKRFCACLAVIAS</sequence>
<gene>
    <name evidence="1" type="ORF">NDU88_002067</name>
</gene>
<proteinExistence type="predicted"/>
<protein>
    <submittedName>
        <fullName evidence="1">Uncharacterized protein</fullName>
    </submittedName>
</protein>
<dbReference type="EMBL" id="JANPWB010000004">
    <property type="protein sequence ID" value="KAJ1192761.1"/>
    <property type="molecule type" value="Genomic_DNA"/>
</dbReference>
<name>A0AAV7UWH5_PLEWA</name>
<accession>A0AAV7UWH5</accession>
<dbReference type="AlphaFoldDB" id="A0AAV7UWH5"/>
<evidence type="ECO:0000313" key="2">
    <source>
        <dbReference type="Proteomes" id="UP001066276"/>
    </source>
</evidence>
<evidence type="ECO:0000313" key="1">
    <source>
        <dbReference type="EMBL" id="KAJ1192761.1"/>
    </source>
</evidence>